<feature type="transmembrane region" description="Helical" evidence="2">
    <location>
        <begin position="255"/>
        <end position="278"/>
    </location>
</feature>
<dbReference type="AlphaFoldDB" id="A0A3A9JNF5"/>
<dbReference type="Proteomes" id="UP000278036">
    <property type="component" value="Unassembled WGS sequence"/>
</dbReference>
<feature type="transmembrane region" description="Helical" evidence="2">
    <location>
        <begin position="224"/>
        <end position="249"/>
    </location>
</feature>
<keyword evidence="2" id="KW-0472">Membrane</keyword>
<evidence type="ECO:0000313" key="5">
    <source>
        <dbReference type="Proteomes" id="UP000274097"/>
    </source>
</evidence>
<evidence type="ECO:0008006" key="7">
    <source>
        <dbReference type="Google" id="ProtNLM"/>
    </source>
</evidence>
<keyword evidence="2" id="KW-0812">Transmembrane</keyword>
<evidence type="ECO:0000313" key="6">
    <source>
        <dbReference type="Proteomes" id="UP000278036"/>
    </source>
</evidence>
<feature type="region of interest" description="Disordered" evidence="1">
    <location>
        <begin position="396"/>
        <end position="432"/>
    </location>
</feature>
<dbReference type="Proteomes" id="UP000274097">
    <property type="component" value="Unassembled WGS sequence"/>
</dbReference>
<organism evidence="3 6">
    <name type="scientific">Teichococcus wenyumeiae</name>
    <dbReference type="NCBI Taxonomy" id="2478470"/>
    <lineage>
        <taxon>Bacteria</taxon>
        <taxon>Pseudomonadati</taxon>
        <taxon>Pseudomonadota</taxon>
        <taxon>Alphaproteobacteria</taxon>
        <taxon>Acetobacterales</taxon>
        <taxon>Roseomonadaceae</taxon>
        <taxon>Roseomonas</taxon>
    </lineage>
</organism>
<proteinExistence type="predicted"/>
<keyword evidence="2" id="KW-1133">Transmembrane helix</keyword>
<protein>
    <recommendedName>
        <fullName evidence="7">Phage tail tape measure protein</fullName>
    </recommendedName>
</protein>
<accession>A0A3A9JNF5</accession>
<dbReference type="EMBL" id="RFLX01000041">
    <property type="protein sequence ID" value="RMI17021.1"/>
    <property type="molecule type" value="Genomic_DNA"/>
</dbReference>
<evidence type="ECO:0000313" key="3">
    <source>
        <dbReference type="EMBL" id="RKK02128.1"/>
    </source>
</evidence>
<gene>
    <name evidence="3" type="ORF">D6Z83_21345</name>
    <name evidence="4" type="ORF">EBE87_24365</name>
</gene>
<dbReference type="InParanoid" id="A0A3A9JNF5"/>
<feature type="region of interest" description="Disordered" evidence="1">
    <location>
        <begin position="336"/>
        <end position="370"/>
    </location>
</feature>
<name>A0A3A9JNF5_9PROT</name>
<sequence length="432" mass="45352">MQGAARLAGASAEDMTSGMEGLGDALSDAVGGRDGNALQYFQLLGVAMRDAESKARSASDALPEVVDGIARISDPRLQARVMSALRLPASLLPFLKQGSAGLRVWEADARRFGLVTEQGAAAAQKFELAQTHLQMAGEGLVNTIAQRLAPVISPLLERLANWIAANREMIGQRVEEIVTKLAGAVDRFVSGGGLQKLGDQILGICRGVESAIQWMGGWETAAKALGAVLALQLLAPLTGIVGALGALGAFRLPIWVARLLGVTGAAGVTAAVGGVMALHKLGEQRDNSPEKQAEQRRNFSQRGALGGFYAGPAVETPGPDAPSLLSGLTAALRRNLTPGTVRSCREEATGRQREPMTSSARRAGRRRSRPAWWPTCATKVVRVWITRRRAMAAAPLAWRSGTRTGSGPSGSGPASRSSRPPSRSSWASCITS</sequence>
<dbReference type="EMBL" id="RAQU01000181">
    <property type="protein sequence ID" value="RKK02128.1"/>
    <property type="molecule type" value="Genomic_DNA"/>
</dbReference>
<feature type="compositionally biased region" description="Low complexity" evidence="1">
    <location>
        <begin position="398"/>
        <end position="432"/>
    </location>
</feature>
<evidence type="ECO:0000256" key="2">
    <source>
        <dbReference type="SAM" id="Phobius"/>
    </source>
</evidence>
<evidence type="ECO:0000313" key="4">
    <source>
        <dbReference type="EMBL" id="RMI17021.1"/>
    </source>
</evidence>
<keyword evidence="5" id="KW-1185">Reference proteome</keyword>
<evidence type="ECO:0000256" key="1">
    <source>
        <dbReference type="SAM" id="MobiDB-lite"/>
    </source>
</evidence>
<reference evidence="3 6" key="1">
    <citation type="submission" date="2018-09" db="EMBL/GenBank/DDBJ databases">
        <title>Roseomonas sp. nov., isolated from feces of Tibetan antelopes in the Qinghai-Tibet plateau, China.</title>
        <authorList>
            <person name="Tian Z."/>
        </authorList>
    </citation>
    <scope>NUCLEOTIDE SEQUENCE [LARGE SCALE GENOMIC DNA]</scope>
    <source>
        <strain evidence="4 5">Z23</strain>
        <strain evidence="3 6">Z24</strain>
    </source>
</reference>
<comment type="caution">
    <text evidence="3">The sequence shown here is derived from an EMBL/GenBank/DDBJ whole genome shotgun (WGS) entry which is preliminary data.</text>
</comment>
<feature type="compositionally biased region" description="Basic and acidic residues" evidence="1">
    <location>
        <begin position="343"/>
        <end position="354"/>
    </location>
</feature>